<proteinExistence type="predicted"/>
<protein>
    <submittedName>
        <fullName evidence="2">Uncharacterized protein</fullName>
    </submittedName>
</protein>
<dbReference type="Proteomes" id="UP000199643">
    <property type="component" value="Unassembled WGS sequence"/>
</dbReference>
<reference evidence="3" key="1">
    <citation type="submission" date="2016-10" db="EMBL/GenBank/DDBJ databases">
        <authorList>
            <person name="Varghese N."/>
            <person name="Submissions S."/>
        </authorList>
    </citation>
    <scope>NUCLEOTIDE SEQUENCE [LARGE SCALE GENOMIC DNA]</scope>
    <source>
        <strain evidence="3">DSM 17933</strain>
    </source>
</reference>
<dbReference type="STRING" id="405671.SAMN05421827_101503"/>
<evidence type="ECO:0000313" key="3">
    <source>
        <dbReference type="Proteomes" id="UP000199643"/>
    </source>
</evidence>
<sequence>MPNKYFKPHEAFNLNPHPYDIGVFTGLKNGFEDNLFIKKLFTLPELEYRAFYQYHLVYFLGKKSDGEEEFFTFVWQIVLRRINFIERKNPFNSSHALDMEILDKLTTFQKYLRSIDQWHTQKTLPEIIADQHEVIRKQQSEIAKLKNDLSTAKKLETKQYIDIPKGHLLTLYDIFNQLIDLKIKEEKLMLTKFPIVWVKMICKYFRVDKEELDMERVRSYFSKDRENSSGRTRLVPMDQKIFEIKPKKR</sequence>
<keyword evidence="1" id="KW-0175">Coiled coil</keyword>
<feature type="coiled-coil region" evidence="1">
    <location>
        <begin position="128"/>
        <end position="155"/>
    </location>
</feature>
<evidence type="ECO:0000313" key="2">
    <source>
        <dbReference type="EMBL" id="SDF77550.1"/>
    </source>
</evidence>
<gene>
    <name evidence="2" type="ORF">SAMN05421827_101503</name>
</gene>
<name>A0A1G7NWG7_9SPHI</name>
<evidence type="ECO:0000256" key="1">
    <source>
        <dbReference type="SAM" id="Coils"/>
    </source>
</evidence>
<keyword evidence="3" id="KW-1185">Reference proteome</keyword>
<accession>A0A1G7NWG7</accession>
<dbReference type="OrthoDB" id="751263at2"/>
<dbReference type="RefSeq" id="WP_090496440.1">
    <property type="nucleotide sequence ID" value="NZ_FNCH01000001.1"/>
</dbReference>
<dbReference type="EMBL" id="FNCH01000001">
    <property type="protein sequence ID" value="SDF77550.1"/>
    <property type="molecule type" value="Genomic_DNA"/>
</dbReference>
<organism evidence="2 3">
    <name type="scientific">Pedobacter terrae</name>
    <dbReference type="NCBI Taxonomy" id="405671"/>
    <lineage>
        <taxon>Bacteria</taxon>
        <taxon>Pseudomonadati</taxon>
        <taxon>Bacteroidota</taxon>
        <taxon>Sphingobacteriia</taxon>
        <taxon>Sphingobacteriales</taxon>
        <taxon>Sphingobacteriaceae</taxon>
        <taxon>Pedobacter</taxon>
    </lineage>
</organism>
<dbReference type="AlphaFoldDB" id="A0A1G7NWG7"/>